<reference evidence="2" key="1">
    <citation type="submission" date="2023-03" db="EMBL/GenBank/DDBJ databases">
        <title>Massive genome expansion in bonnet fungi (Mycena s.s.) driven by repeated elements and novel gene families across ecological guilds.</title>
        <authorList>
            <consortium name="Lawrence Berkeley National Laboratory"/>
            <person name="Harder C.B."/>
            <person name="Miyauchi S."/>
            <person name="Viragh M."/>
            <person name="Kuo A."/>
            <person name="Thoen E."/>
            <person name="Andreopoulos B."/>
            <person name="Lu D."/>
            <person name="Skrede I."/>
            <person name="Drula E."/>
            <person name="Henrissat B."/>
            <person name="Morin E."/>
            <person name="Kohler A."/>
            <person name="Barry K."/>
            <person name="LaButti K."/>
            <person name="Morin E."/>
            <person name="Salamov A."/>
            <person name="Lipzen A."/>
            <person name="Mereny Z."/>
            <person name="Hegedus B."/>
            <person name="Baldrian P."/>
            <person name="Stursova M."/>
            <person name="Weitz H."/>
            <person name="Taylor A."/>
            <person name="Grigoriev I.V."/>
            <person name="Nagy L.G."/>
            <person name="Martin F."/>
            <person name="Kauserud H."/>
        </authorList>
    </citation>
    <scope>NUCLEOTIDE SEQUENCE</scope>
    <source>
        <strain evidence="2">CBHHK002</strain>
    </source>
</reference>
<dbReference type="InterPro" id="IPR009091">
    <property type="entry name" value="RCC1/BLIP-II"/>
</dbReference>
<dbReference type="Pfam" id="PF00415">
    <property type="entry name" value="RCC1"/>
    <property type="match status" value="1"/>
</dbReference>
<dbReference type="GO" id="GO:0034551">
    <property type="term" value="P:mitochondrial respiratory chain complex III assembly"/>
    <property type="evidence" value="ECO:0007669"/>
    <property type="project" value="TreeGrafter"/>
</dbReference>
<organism evidence="2 3">
    <name type="scientific">Mycena albidolilacea</name>
    <dbReference type="NCBI Taxonomy" id="1033008"/>
    <lineage>
        <taxon>Eukaryota</taxon>
        <taxon>Fungi</taxon>
        <taxon>Dikarya</taxon>
        <taxon>Basidiomycota</taxon>
        <taxon>Agaricomycotina</taxon>
        <taxon>Agaricomycetes</taxon>
        <taxon>Agaricomycetidae</taxon>
        <taxon>Agaricales</taxon>
        <taxon>Marasmiineae</taxon>
        <taxon>Mycenaceae</taxon>
        <taxon>Mycena</taxon>
    </lineage>
</organism>
<gene>
    <name evidence="2" type="ORF">DFH08DRAFT_873315</name>
</gene>
<feature type="repeat" description="RCC1" evidence="1">
    <location>
        <begin position="343"/>
        <end position="403"/>
    </location>
</feature>
<comment type="caution">
    <text evidence="2">The sequence shown here is derived from an EMBL/GenBank/DDBJ whole genome shotgun (WGS) entry which is preliminary data.</text>
</comment>
<dbReference type="PROSITE" id="PS50012">
    <property type="entry name" value="RCC1_3"/>
    <property type="match status" value="1"/>
</dbReference>
<dbReference type="PANTHER" id="PTHR47563">
    <property type="entry name" value="PROTEIN FMP25, MITOCHONDRIAL"/>
    <property type="match status" value="1"/>
</dbReference>
<name>A0AAD6ZXQ0_9AGAR</name>
<evidence type="ECO:0000313" key="2">
    <source>
        <dbReference type="EMBL" id="KAJ7343659.1"/>
    </source>
</evidence>
<dbReference type="Gene3D" id="2.130.10.30">
    <property type="entry name" value="Regulator of chromosome condensation 1/beta-lactamase-inhibitor protein II"/>
    <property type="match status" value="1"/>
</dbReference>
<accession>A0AAD6ZXQ0</accession>
<dbReference type="AlphaFoldDB" id="A0AAD6ZXQ0"/>
<proteinExistence type="predicted"/>
<dbReference type="EMBL" id="JARIHO010000023">
    <property type="protein sequence ID" value="KAJ7343659.1"/>
    <property type="molecule type" value="Genomic_DNA"/>
</dbReference>
<protein>
    <submittedName>
        <fullName evidence="2">Regulator of chromosome condensation 1/beta-lactamase-inhibitor protein II</fullName>
    </submittedName>
</protein>
<dbReference type="PANTHER" id="PTHR47563:SF1">
    <property type="entry name" value="PROTEIN FMP25, MITOCHONDRIAL"/>
    <property type="match status" value="1"/>
</dbReference>
<dbReference type="InterPro" id="IPR053245">
    <property type="entry name" value="MitoProcess-Associated"/>
</dbReference>
<dbReference type="InterPro" id="IPR000408">
    <property type="entry name" value="Reg_chr_condens"/>
</dbReference>
<dbReference type="SUPFAM" id="SSF50985">
    <property type="entry name" value="RCC1/BLIP-II"/>
    <property type="match status" value="1"/>
</dbReference>
<evidence type="ECO:0000256" key="1">
    <source>
        <dbReference type="PROSITE-ProRule" id="PRU00235"/>
    </source>
</evidence>
<keyword evidence="3" id="KW-1185">Reference proteome</keyword>
<sequence>MFKAATGSSVRRMLYRAAGGGPYKKFLPTRTGLLASSAVLASVLLYSQRTVYSDALDEKPETPQWSSDGASLKHNKSDTLNTLVWGSNRAGIIDPLLPTGYSVRQIFAPVWLNDVAMRDLALHERHAACVDARGDVYQWGEGYNTSRTPDADGRPTRTLSGKNIVKLQLTPTRVFALSKSGRIYILAANAANQELAPRSSAWWNFWTSPQKVDFVELTPNDVFGWGEKFTSISAGQDHLLALTSSGRTYSCPINENGNARGQLGFNAPNLSSPYNIPKSIASPSFTAAVTSRQPPVPEIETKINDDSGIRFCTTLHEIPVLKGIQFAQVTAGARSSFARTPSGKVLAWGANEHGQLGLGAKDPSEPVTVPTEVVLWPRKNQQASTRCLDVSAGGNLTGFTIERAPADEAKTVELLMTGDGQWGGLGNNTYSNVQISPVRVKALSGLTEYNDATQRLQFIPPRAISISPSGHVFATLDPSSGRRDLHAWGRNQDYELGPGARKPGTCSPMPVGGDGGGRVLLQSKKSREVKDLQGRVWGRGIKVEQVAVAGFGTAMIYWKL</sequence>
<dbReference type="GO" id="GO:0005743">
    <property type="term" value="C:mitochondrial inner membrane"/>
    <property type="evidence" value="ECO:0007669"/>
    <property type="project" value="TreeGrafter"/>
</dbReference>
<dbReference type="Proteomes" id="UP001218218">
    <property type="component" value="Unassembled WGS sequence"/>
</dbReference>
<evidence type="ECO:0000313" key="3">
    <source>
        <dbReference type="Proteomes" id="UP001218218"/>
    </source>
</evidence>
<dbReference type="PROSITE" id="PS00626">
    <property type="entry name" value="RCC1_2"/>
    <property type="match status" value="1"/>
</dbReference>